<evidence type="ECO:0000313" key="2">
    <source>
        <dbReference type="EMBL" id="MPQ43209.1"/>
    </source>
</evidence>
<proteinExistence type="predicted"/>
<protein>
    <submittedName>
        <fullName evidence="2">Nucleotidyltransferase domain-containing protein</fullName>
    </submittedName>
</protein>
<dbReference type="PANTHER" id="PTHR43449:SF1">
    <property type="entry name" value="POLYMERASE BETA NUCLEOTIDYLTRANSFERASE DOMAIN-CONTAINING PROTEIN"/>
    <property type="match status" value="1"/>
</dbReference>
<dbReference type="RefSeq" id="WP_152888523.1">
    <property type="nucleotide sequence ID" value="NZ_WHJC01000048.1"/>
</dbReference>
<reference evidence="2 3" key="1">
    <citation type="submission" date="2019-10" db="EMBL/GenBank/DDBJ databases">
        <title>The Genome Sequence of Clostridium tarantellae Isolated from Fish Brain.</title>
        <authorList>
            <person name="Bano L."/>
            <person name="Kiel M."/>
            <person name="Sales G."/>
            <person name="Doxey A.C."/>
            <person name="Mansfield M.J."/>
            <person name="Schiavone M."/>
            <person name="Rossetto O."/>
            <person name="Pirazzini M."/>
            <person name="Dobrindt U."/>
            <person name="Montecucco C."/>
        </authorList>
    </citation>
    <scope>NUCLEOTIDE SEQUENCE [LARGE SCALE GENOMIC DNA]</scope>
    <source>
        <strain evidence="2 3">DSM 3997</strain>
    </source>
</reference>
<comment type="caution">
    <text evidence="2">The sequence shown here is derived from an EMBL/GenBank/DDBJ whole genome shotgun (WGS) entry which is preliminary data.</text>
</comment>
<dbReference type="Proteomes" id="UP000430345">
    <property type="component" value="Unassembled WGS sequence"/>
</dbReference>
<dbReference type="EMBL" id="WHJC01000048">
    <property type="protein sequence ID" value="MPQ43209.1"/>
    <property type="molecule type" value="Genomic_DNA"/>
</dbReference>
<dbReference type="PANTHER" id="PTHR43449">
    <property type="entry name" value="NUCLEOTIDYLTRANSFERASE"/>
    <property type="match status" value="1"/>
</dbReference>
<dbReference type="SUPFAM" id="SSF81301">
    <property type="entry name" value="Nucleotidyltransferase"/>
    <property type="match status" value="1"/>
</dbReference>
<dbReference type="Gene3D" id="3.30.460.10">
    <property type="entry name" value="Beta Polymerase, domain 2"/>
    <property type="match status" value="1"/>
</dbReference>
<feature type="domain" description="Polymerase beta nucleotidyltransferase" evidence="1">
    <location>
        <begin position="12"/>
        <end position="100"/>
    </location>
</feature>
<gene>
    <name evidence="2" type="ORF">GBZ86_05460</name>
</gene>
<evidence type="ECO:0000313" key="3">
    <source>
        <dbReference type="Proteomes" id="UP000430345"/>
    </source>
</evidence>
<name>A0A6I1MSI3_9CLOT</name>
<accession>A0A6I1MSI3</accession>
<dbReference type="AlphaFoldDB" id="A0A6I1MSI3"/>
<dbReference type="Pfam" id="PF18765">
    <property type="entry name" value="Polbeta"/>
    <property type="match status" value="1"/>
</dbReference>
<dbReference type="InterPro" id="IPR043519">
    <property type="entry name" value="NT_sf"/>
</dbReference>
<dbReference type="OrthoDB" id="9803106at2"/>
<organism evidence="2 3">
    <name type="scientific">Clostridium tarantellae</name>
    <dbReference type="NCBI Taxonomy" id="39493"/>
    <lineage>
        <taxon>Bacteria</taxon>
        <taxon>Bacillati</taxon>
        <taxon>Bacillota</taxon>
        <taxon>Clostridia</taxon>
        <taxon>Eubacteriales</taxon>
        <taxon>Clostridiaceae</taxon>
        <taxon>Clostridium</taxon>
    </lineage>
</organism>
<keyword evidence="2" id="KW-0808">Transferase</keyword>
<dbReference type="InterPro" id="IPR041633">
    <property type="entry name" value="Polbeta"/>
</dbReference>
<dbReference type="GO" id="GO:0016740">
    <property type="term" value="F:transferase activity"/>
    <property type="evidence" value="ECO:0007669"/>
    <property type="project" value="UniProtKB-KW"/>
</dbReference>
<keyword evidence="3" id="KW-1185">Reference proteome</keyword>
<dbReference type="CDD" id="cd05403">
    <property type="entry name" value="NT_KNTase_like"/>
    <property type="match status" value="1"/>
</dbReference>
<evidence type="ECO:0000259" key="1">
    <source>
        <dbReference type="Pfam" id="PF18765"/>
    </source>
</evidence>
<sequence length="103" mass="12011">MFGLLERDIHYINKALSKFNEIEKVILFGSRAIGNYKSGSDIDIALIGTKVTEKTLIKLEDYLNEIYPIPYFFDILIYKNIQNKNLKNHIDEKGKVLYEKVII</sequence>